<dbReference type="Pfam" id="PF04195">
    <property type="entry name" value="Transposase_28"/>
    <property type="match status" value="1"/>
</dbReference>
<feature type="domain" description="Transposase (putative) gypsy type" evidence="3">
    <location>
        <begin position="56"/>
        <end position="108"/>
    </location>
</feature>
<accession>Q7XES6</accession>
<organism evidence="4">
    <name type="scientific">Oryza sativa subsp. japonica</name>
    <name type="common">Rice</name>
    <dbReference type="NCBI Taxonomy" id="39947"/>
    <lineage>
        <taxon>Eukaryota</taxon>
        <taxon>Viridiplantae</taxon>
        <taxon>Streptophyta</taxon>
        <taxon>Embryophyta</taxon>
        <taxon>Tracheophyta</taxon>
        <taxon>Spermatophyta</taxon>
        <taxon>Magnoliopsida</taxon>
        <taxon>Liliopsida</taxon>
        <taxon>Poales</taxon>
        <taxon>Poaceae</taxon>
        <taxon>BOP clade</taxon>
        <taxon>Oryzoideae</taxon>
        <taxon>Oryzeae</taxon>
        <taxon>Oryzinae</taxon>
        <taxon>Oryza</taxon>
        <taxon>Oryza sativa</taxon>
    </lineage>
</organism>
<feature type="coiled-coil region" evidence="1">
    <location>
        <begin position="521"/>
        <end position="594"/>
    </location>
</feature>
<feature type="compositionally biased region" description="Basic and acidic residues" evidence="2">
    <location>
        <begin position="336"/>
        <end position="350"/>
    </location>
</feature>
<dbReference type="EMBL" id="DP000086">
    <property type="protein sequence ID" value="AAP53712.1"/>
    <property type="molecule type" value="Genomic_DNA"/>
</dbReference>
<feature type="compositionally biased region" description="Basic and acidic residues" evidence="2">
    <location>
        <begin position="407"/>
        <end position="428"/>
    </location>
</feature>
<dbReference type="AlphaFoldDB" id="Q7XES6"/>
<proteinExistence type="predicted"/>
<dbReference type="PANTHER" id="PTHR33026:SF7">
    <property type="entry name" value="OS03G0100275 PROTEIN"/>
    <property type="match status" value="1"/>
</dbReference>
<name>Q7XES6_ORYSJ</name>
<sequence>MAEERESFESQWAPSDVTEDNLKEMVVHGVLPAKEIIGWRPAFGEAFPTPDTHEVVVFAHFFYGGFSLPTSRFFRGILNFYGISLHHLNPNSIVHIANFIHACEAFLVYRDTWNSLPMGDEAAQAVELMERMIKLKEQGLQGEQITRHFIRCRLAPIKERSRTAFEFDGRHDPNREDPDSLDFKVMKERMYKIFSNAIIVSYSHLLPVIPFNAFNPPPPEFALMKSSPPIAQHQSPRRQTSQGSGGPRIRSETQPSASDPVGQSDSRKRKLVPSDDEGDDIGKLKDKGATGKPPKPTNPKKKTSSRPLPKIRKSSRKPSDIDPSEKDSDLTNMETDSSKETEPTAKDHPSDNLQASGNVEPSDKPMTASQSTKAGVGVNQEPPIGNQSDTGPSQKIPEVEAQTNSPPEKDADHDSETRSRAKTQESTRPRPGIITGPIIGDEEEILRIRAAEDSRPPILVKWWDDNMQPQGIVINKQKEDEELCLLKEALGQATRIVNRIHLRNEAKTATLERLVPHLGTLEATRNQLRETEKLARKNEHDLRDRIAELQESNFELSGSSKVQAAKISQLEKQIQTLENDKAELARQRDLALKAQFDVLVGKIKKLEEARDKVANAATPLIQAMFFNNTGPSTLDASEIFDKLRVAPDTYFKDIKEAGSMGASLALAMTKSLYPRVDVDAIDGFVDRTSEEAALDLISDAQKSADKIAVDVVERFQDTDL</sequence>
<feature type="compositionally biased region" description="Basic residues" evidence="2">
    <location>
        <begin position="298"/>
        <end position="316"/>
    </location>
</feature>
<feature type="compositionally biased region" description="Basic and acidic residues" evidence="2">
    <location>
        <begin position="280"/>
        <end position="289"/>
    </location>
</feature>
<evidence type="ECO:0000259" key="3">
    <source>
        <dbReference type="Pfam" id="PF04195"/>
    </source>
</evidence>
<reference evidence="4" key="3">
    <citation type="submission" date="2006-07" db="EMBL/GenBank/DDBJ databases">
        <authorList>
            <person name="Buell R."/>
        </authorList>
    </citation>
    <scope>NUCLEOTIDE SEQUENCE</scope>
</reference>
<feature type="compositionally biased region" description="Polar residues" evidence="2">
    <location>
        <begin position="232"/>
        <end position="242"/>
    </location>
</feature>
<protein>
    <submittedName>
        <fullName evidence="4">Retrotransposon protein, putative, unclassified</fullName>
    </submittedName>
</protein>
<keyword evidence="1" id="KW-0175">Coiled coil</keyword>
<reference evidence="4" key="2">
    <citation type="submission" date="2003-05" db="EMBL/GenBank/DDBJ databases">
        <authorList>
            <person name="Buell C.R."/>
            <person name="Wing R.A."/>
            <person name="McCombie W.R."/>
            <person name="Messing J."/>
            <person name="Yuan Q."/>
            <person name="Ouyang S."/>
        </authorList>
    </citation>
    <scope>NUCLEOTIDE SEQUENCE</scope>
</reference>
<feature type="compositionally biased region" description="Basic and acidic residues" evidence="2">
    <location>
        <begin position="317"/>
        <end position="329"/>
    </location>
</feature>
<dbReference type="InterPro" id="IPR007321">
    <property type="entry name" value="Transposase_28"/>
</dbReference>
<evidence type="ECO:0000256" key="1">
    <source>
        <dbReference type="SAM" id="Coils"/>
    </source>
</evidence>
<feature type="region of interest" description="Disordered" evidence="2">
    <location>
        <begin position="220"/>
        <end position="436"/>
    </location>
</feature>
<gene>
    <name evidence="4" type="ordered locus">LOC_Os10g26930</name>
</gene>
<feature type="compositionally biased region" description="Polar residues" evidence="2">
    <location>
        <begin position="252"/>
        <end position="264"/>
    </location>
</feature>
<reference evidence="4" key="1">
    <citation type="journal article" date="2003" name="Science">
        <title>In-depth view of structure, activity, and evolution of rice chromosome 10.</title>
        <authorList>
            <consortium name="Rice Chromosome 10 Sequencing Consortium"/>
        </authorList>
    </citation>
    <scope>NUCLEOTIDE SEQUENCE [LARGE SCALE GENOMIC DNA]</scope>
</reference>
<evidence type="ECO:0000313" key="4">
    <source>
        <dbReference type="EMBL" id="AAP53712.1"/>
    </source>
</evidence>
<dbReference type="PANTHER" id="PTHR33026">
    <property type="entry name" value="OS06G0360600 PROTEIN"/>
    <property type="match status" value="1"/>
</dbReference>
<evidence type="ECO:0000256" key="2">
    <source>
        <dbReference type="SAM" id="MobiDB-lite"/>
    </source>
</evidence>